<dbReference type="Proteomes" id="UP000271162">
    <property type="component" value="Unassembled WGS sequence"/>
</dbReference>
<dbReference type="EMBL" id="UYSL01020991">
    <property type="protein sequence ID" value="VDL76868.1"/>
    <property type="molecule type" value="Genomic_DNA"/>
</dbReference>
<reference evidence="4" key="1">
    <citation type="submission" date="2017-02" db="UniProtKB">
        <authorList>
            <consortium name="WormBaseParasite"/>
        </authorList>
    </citation>
    <scope>IDENTIFICATION</scope>
</reference>
<name>A0A0N4YA82_NIPBR</name>
<gene>
    <name evidence="2" type="ORF">NBR_LOCUS13279</name>
</gene>
<keyword evidence="3" id="KW-1185">Reference proteome</keyword>
<feature type="region of interest" description="Disordered" evidence="1">
    <location>
        <begin position="48"/>
        <end position="103"/>
    </location>
</feature>
<evidence type="ECO:0000313" key="4">
    <source>
        <dbReference type="WBParaSite" id="NBR_0001327801-mRNA-1"/>
    </source>
</evidence>
<dbReference type="AlphaFoldDB" id="A0A0N4YA82"/>
<proteinExistence type="predicted"/>
<reference evidence="2 3" key="2">
    <citation type="submission" date="2018-11" db="EMBL/GenBank/DDBJ databases">
        <authorList>
            <consortium name="Pathogen Informatics"/>
        </authorList>
    </citation>
    <scope>NUCLEOTIDE SEQUENCE [LARGE SCALE GENOMIC DNA]</scope>
</reference>
<evidence type="ECO:0000313" key="3">
    <source>
        <dbReference type="Proteomes" id="UP000271162"/>
    </source>
</evidence>
<dbReference type="WBParaSite" id="NBR_0001327801-mRNA-1">
    <property type="protein sequence ID" value="NBR_0001327801-mRNA-1"/>
    <property type="gene ID" value="NBR_0001327801"/>
</dbReference>
<evidence type="ECO:0000313" key="2">
    <source>
        <dbReference type="EMBL" id="VDL76868.1"/>
    </source>
</evidence>
<feature type="compositionally biased region" description="Basic and acidic residues" evidence="1">
    <location>
        <begin position="62"/>
        <end position="84"/>
    </location>
</feature>
<feature type="compositionally biased region" description="Polar residues" evidence="1">
    <location>
        <begin position="48"/>
        <end position="57"/>
    </location>
</feature>
<organism evidence="4">
    <name type="scientific">Nippostrongylus brasiliensis</name>
    <name type="common">Rat hookworm</name>
    <dbReference type="NCBI Taxonomy" id="27835"/>
    <lineage>
        <taxon>Eukaryota</taxon>
        <taxon>Metazoa</taxon>
        <taxon>Ecdysozoa</taxon>
        <taxon>Nematoda</taxon>
        <taxon>Chromadorea</taxon>
        <taxon>Rhabditida</taxon>
        <taxon>Rhabditina</taxon>
        <taxon>Rhabditomorpha</taxon>
        <taxon>Strongyloidea</taxon>
        <taxon>Heligmosomidae</taxon>
        <taxon>Nippostrongylus</taxon>
    </lineage>
</organism>
<sequence>MMSPMGSEPNNCRTFVAQITCDCREDINGPFFGSRGQPTLIVVNTLKSRSSSVNNATNDDEENRRRGHSADDSFAKAIGDDWLKNQRMQRKRSKFAREGKVER</sequence>
<evidence type="ECO:0000256" key="1">
    <source>
        <dbReference type="SAM" id="MobiDB-lite"/>
    </source>
</evidence>
<protein>
    <submittedName>
        <fullName evidence="2 4">Uncharacterized protein</fullName>
    </submittedName>
</protein>
<accession>A0A0N4YA82</accession>